<dbReference type="OrthoDB" id="6435567at2759"/>
<keyword evidence="2" id="KW-0695">RNA-directed DNA polymerase</keyword>
<evidence type="ECO:0000313" key="3">
    <source>
        <dbReference type="Proteomes" id="UP000499080"/>
    </source>
</evidence>
<dbReference type="SUPFAM" id="SSF56219">
    <property type="entry name" value="DNase I-like"/>
    <property type="match status" value="1"/>
</dbReference>
<keyword evidence="3" id="KW-1185">Reference proteome</keyword>
<dbReference type="InterPro" id="IPR052560">
    <property type="entry name" value="RdDP_mobile_element"/>
</dbReference>
<gene>
    <name evidence="2" type="primary">pol_3398</name>
    <name evidence="2" type="ORF">AVEN_231577_1</name>
</gene>
<protein>
    <submittedName>
        <fullName evidence="2">RNA-directed DNA polymerase from mobile element jockey</fullName>
    </submittedName>
</protein>
<dbReference type="EMBL" id="BGPR01002709">
    <property type="protein sequence ID" value="GBM77771.1"/>
    <property type="molecule type" value="Genomic_DNA"/>
</dbReference>
<sequence>MEVLSFLMMGGSPTHSSYSYNTSEALDVSIISPDLQPLCNWSVLNNIGSDHRPILLEINRKPKSHVNRARFWNFSKANWDVHRLYSESLFTGEKKHDKLVEKWLAFKNTIIKSAKKAIPRGLVKRYVPFFEHNSLTLRPLLEKRNTPESTRNSTGIMTEEQRIQLNKVNAEIKRAYALSRRKKWEKLCGNLDPKTPDSRLWRIAKGLNREDTMSERTNTILDPAGYMTHGDKDAANALATQYQKIGLLDFSETDRHTQRKARAVVHGCRTTDSKEVIFTKEFSLQELEQALSQMDWTKSPGPDGLHGRMIEHLGPVERQCLLDIFNLSWRNGTLPRDWKRTIIIPIKNPGKEAGSPESYRSIALTSIIYKIMERMILARSKYFLDLNDLLDGAQYGFRRGHGTTDQVLYMCQKIRNAQNNKPTNHSMAVFLDLSKAFDRVWKHKLIIKLYEYGRINGRAIEWTHDFLGRRVIRKLERVQLSAARIITGLRNSCPNKIVLYEADLKPLRFRGGAGLEKYFNKLISYGSHKRSSLFLRGWKSNQRLKKNSPMSLATELNLISREVECHSLKNCIDPSEGLLGVFFHTELQQAVNKADTVPALMKQMALQLINEIPGVDIQIYTDGRKMKKINPVVGYILRLPEKSENLN</sequence>
<dbReference type="Gene3D" id="3.60.10.10">
    <property type="entry name" value="Endonuclease/exonuclease/phosphatase"/>
    <property type="match status" value="1"/>
</dbReference>
<dbReference type="InterPro" id="IPR043502">
    <property type="entry name" value="DNA/RNA_pol_sf"/>
</dbReference>
<dbReference type="Proteomes" id="UP000499080">
    <property type="component" value="Unassembled WGS sequence"/>
</dbReference>
<dbReference type="PANTHER" id="PTHR36688:SF1">
    <property type="entry name" value="ENDONUCLEASE_EXONUCLEASE_PHOSPHATASE DOMAIN-CONTAINING PROTEIN"/>
    <property type="match status" value="1"/>
</dbReference>
<accession>A0A4Y2IIZ7</accession>
<evidence type="ECO:0000313" key="2">
    <source>
        <dbReference type="EMBL" id="GBM77771.1"/>
    </source>
</evidence>
<dbReference type="PANTHER" id="PTHR36688">
    <property type="entry name" value="ENDO/EXONUCLEASE/PHOSPHATASE DOMAIN-CONTAINING PROTEIN"/>
    <property type="match status" value="1"/>
</dbReference>
<keyword evidence="2" id="KW-0808">Transferase</keyword>
<organism evidence="2 3">
    <name type="scientific">Araneus ventricosus</name>
    <name type="common">Orbweaver spider</name>
    <name type="synonym">Epeira ventricosa</name>
    <dbReference type="NCBI Taxonomy" id="182803"/>
    <lineage>
        <taxon>Eukaryota</taxon>
        <taxon>Metazoa</taxon>
        <taxon>Ecdysozoa</taxon>
        <taxon>Arthropoda</taxon>
        <taxon>Chelicerata</taxon>
        <taxon>Arachnida</taxon>
        <taxon>Araneae</taxon>
        <taxon>Araneomorphae</taxon>
        <taxon>Entelegynae</taxon>
        <taxon>Araneoidea</taxon>
        <taxon>Araneidae</taxon>
        <taxon>Araneus</taxon>
    </lineage>
</organism>
<dbReference type="GO" id="GO:0003964">
    <property type="term" value="F:RNA-directed DNA polymerase activity"/>
    <property type="evidence" value="ECO:0007669"/>
    <property type="project" value="UniProtKB-KW"/>
</dbReference>
<proteinExistence type="predicted"/>
<dbReference type="InterPro" id="IPR036691">
    <property type="entry name" value="Endo/exonu/phosph_ase_sf"/>
</dbReference>
<feature type="domain" description="Reverse transcriptase" evidence="1">
    <location>
        <begin position="350"/>
        <end position="492"/>
    </location>
</feature>
<reference evidence="2 3" key="1">
    <citation type="journal article" date="2019" name="Sci. Rep.">
        <title>Orb-weaving spider Araneus ventricosus genome elucidates the spidroin gene catalogue.</title>
        <authorList>
            <person name="Kono N."/>
            <person name="Nakamura H."/>
            <person name="Ohtoshi R."/>
            <person name="Moran D.A.P."/>
            <person name="Shinohara A."/>
            <person name="Yoshida Y."/>
            <person name="Fujiwara M."/>
            <person name="Mori M."/>
            <person name="Tomita M."/>
            <person name="Arakawa K."/>
        </authorList>
    </citation>
    <scope>NUCLEOTIDE SEQUENCE [LARGE SCALE GENOMIC DNA]</scope>
</reference>
<evidence type="ECO:0000259" key="1">
    <source>
        <dbReference type="Pfam" id="PF00078"/>
    </source>
</evidence>
<name>A0A4Y2IIZ7_ARAVE</name>
<keyword evidence="2" id="KW-0548">Nucleotidyltransferase</keyword>
<dbReference type="Pfam" id="PF00078">
    <property type="entry name" value="RVT_1"/>
    <property type="match status" value="1"/>
</dbReference>
<dbReference type="SUPFAM" id="SSF56672">
    <property type="entry name" value="DNA/RNA polymerases"/>
    <property type="match status" value="1"/>
</dbReference>
<dbReference type="AlphaFoldDB" id="A0A4Y2IIZ7"/>
<dbReference type="InterPro" id="IPR000477">
    <property type="entry name" value="RT_dom"/>
</dbReference>
<comment type="caution">
    <text evidence="2">The sequence shown here is derived from an EMBL/GenBank/DDBJ whole genome shotgun (WGS) entry which is preliminary data.</text>
</comment>